<dbReference type="Ensembl" id="ENSSPUT00000016624.1">
    <property type="protein sequence ID" value="ENSSPUP00000015589.1"/>
    <property type="gene ID" value="ENSSPUG00000012043.1"/>
</dbReference>
<keyword evidence="3" id="KW-0964">Secreted</keyword>
<keyword evidence="5 8" id="KW-0372">Hormone</keyword>
<evidence type="ECO:0000256" key="5">
    <source>
        <dbReference type="ARBA" id="ARBA00022702"/>
    </source>
</evidence>
<evidence type="ECO:0000256" key="2">
    <source>
        <dbReference type="ARBA" id="ARBA00006719"/>
    </source>
</evidence>
<dbReference type="Proteomes" id="UP000694392">
    <property type="component" value="Unplaced"/>
</dbReference>
<keyword evidence="7" id="KW-1015">Disulfide bond</keyword>
<accession>A0A8D0GY19</accession>
<gene>
    <name evidence="10" type="primary">UTS2</name>
</gene>
<feature type="chain" id="PRO_5034573809" evidence="9">
    <location>
        <begin position="21"/>
        <end position="114"/>
    </location>
</feature>
<evidence type="ECO:0000256" key="1">
    <source>
        <dbReference type="ARBA" id="ARBA00004613"/>
    </source>
</evidence>
<dbReference type="PANTHER" id="PTHR14447">
    <property type="entry name" value="UROTENSIN 2"/>
    <property type="match status" value="1"/>
</dbReference>
<dbReference type="PANTHER" id="PTHR14447:SF0">
    <property type="entry name" value="UROTENSIN-2"/>
    <property type="match status" value="1"/>
</dbReference>
<keyword evidence="11" id="KW-1185">Reference proteome</keyword>
<dbReference type="GO" id="GO:0097746">
    <property type="term" value="P:blood vessel diameter maintenance"/>
    <property type="evidence" value="ECO:0007669"/>
    <property type="project" value="InterPro"/>
</dbReference>
<keyword evidence="6 9" id="KW-0732">Signal</keyword>
<dbReference type="InterPro" id="IPR001483">
    <property type="entry name" value="Urotensin_II"/>
</dbReference>
<organism evidence="10 11">
    <name type="scientific">Sphenodon punctatus</name>
    <name type="common">Tuatara</name>
    <name type="synonym">Hatteria punctata</name>
    <dbReference type="NCBI Taxonomy" id="8508"/>
    <lineage>
        <taxon>Eukaryota</taxon>
        <taxon>Metazoa</taxon>
        <taxon>Chordata</taxon>
        <taxon>Craniata</taxon>
        <taxon>Vertebrata</taxon>
        <taxon>Euteleostomi</taxon>
        <taxon>Lepidosauria</taxon>
        <taxon>Sphenodontia</taxon>
        <taxon>Sphenodontidae</taxon>
        <taxon>Sphenodon</taxon>
    </lineage>
</organism>
<evidence type="ECO:0000256" key="6">
    <source>
        <dbReference type="ARBA" id="ARBA00022729"/>
    </source>
</evidence>
<dbReference type="GeneTree" id="ENSGT00510000049583"/>
<name>A0A8D0GY19_SPHPU</name>
<feature type="signal peptide" evidence="9">
    <location>
        <begin position="1"/>
        <end position="20"/>
    </location>
</feature>
<evidence type="ECO:0000256" key="8">
    <source>
        <dbReference type="RuleBase" id="RU000636"/>
    </source>
</evidence>
<proteinExistence type="inferred from homology"/>
<dbReference type="GO" id="GO:0008217">
    <property type="term" value="P:regulation of blood pressure"/>
    <property type="evidence" value="ECO:0007669"/>
    <property type="project" value="InterPro"/>
</dbReference>
<dbReference type="GO" id="GO:0005179">
    <property type="term" value="F:hormone activity"/>
    <property type="evidence" value="ECO:0007669"/>
    <property type="project" value="UniProtKB-KW"/>
</dbReference>
<dbReference type="GO" id="GO:0005615">
    <property type="term" value="C:extracellular space"/>
    <property type="evidence" value="ECO:0007669"/>
    <property type="project" value="TreeGrafter"/>
</dbReference>
<evidence type="ECO:0000313" key="11">
    <source>
        <dbReference type="Proteomes" id="UP000694392"/>
    </source>
</evidence>
<sequence length="114" mass="12608">MHKLGFCCLILIGLSCPLLALPIIDSSEIPYHLSADEEDARLNLEALKGLSRVSLLQSLPGLLGAQIEDAPDKTGTVVYANHPRIAALSRLLAKDRKQYKKRGNLSECFWKYCV</sequence>
<dbReference type="OMA" id="ETFYGNH"/>
<evidence type="ECO:0000256" key="9">
    <source>
        <dbReference type="SAM" id="SignalP"/>
    </source>
</evidence>
<dbReference type="Pfam" id="PF02083">
    <property type="entry name" value="Urotensin_II"/>
    <property type="match status" value="1"/>
</dbReference>
<evidence type="ECO:0000256" key="7">
    <source>
        <dbReference type="ARBA" id="ARBA00023157"/>
    </source>
</evidence>
<reference evidence="10" key="1">
    <citation type="submission" date="2025-08" db="UniProtKB">
        <authorList>
            <consortium name="Ensembl"/>
        </authorList>
    </citation>
    <scope>IDENTIFICATION</scope>
</reference>
<reference evidence="10" key="2">
    <citation type="submission" date="2025-09" db="UniProtKB">
        <authorList>
            <consortium name="Ensembl"/>
        </authorList>
    </citation>
    <scope>IDENTIFICATION</scope>
</reference>
<evidence type="ECO:0000256" key="4">
    <source>
        <dbReference type="ARBA" id="ARBA00022685"/>
    </source>
</evidence>
<dbReference type="AlphaFoldDB" id="A0A8D0GY19"/>
<comment type="subcellular location">
    <subcellularLocation>
        <location evidence="1 8">Secreted</location>
    </subcellularLocation>
</comment>
<dbReference type="PROSITE" id="PS00984">
    <property type="entry name" value="UROTENSIN_II"/>
    <property type="match status" value="1"/>
</dbReference>
<dbReference type="PROSITE" id="PS51257">
    <property type="entry name" value="PROKAR_LIPOPROTEIN"/>
    <property type="match status" value="1"/>
</dbReference>
<keyword evidence="4" id="KW-0165">Cleavage on pair of basic residues</keyword>
<evidence type="ECO:0000256" key="3">
    <source>
        <dbReference type="ARBA" id="ARBA00022525"/>
    </source>
</evidence>
<protein>
    <submittedName>
        <fullName evidence="10">Urotensin 2</fullName>
    </submittedName>
</protein>
<evidence type="ECO:0000313" key="10">
    <source>
        <dbReference type="Ensembl" id="ENSSPUP00000015589.1"/>
    </source>
</evidence>
<comment type="similarity">
    <text evidence="2 8">Belongs to the urotensin-2 family.</text>
</comment>